<accession>A0A0G1SG04</accession>
<name>A0A0G1SG04_9BACT</name>
<comment type="caution">
    <text evidence="1">The sequence shown here is derived from an EMBL/GenBank/DDBJ whole genome shotgun (WGS) entry which is preliminary data.</text>
</comment>
<evidence type="ECO:0008006" key="3">
    <source>
        <dbReference type="Google" id="ProtNLM"/>
    </source>
</evidence>
<evidence type="ECO:0000313" key="2">
    <source>
        <dbReference type="Proteomes" id="UP000034565"/>
    </source>
</evidence>
<dbReference type="Gene3D" id="3.30.700.10">
    <property type="entry name" value="Glycoprotein, Type 4 Pilin"/>
    <property type="match status" value="1"/>
</dbReference>
<dbReference type="EMBL" id="LCOA01000021">
    <property type="protein sequence ID" value="KKU68346.1"/>
    <property type="molecule type" value="Genomic_DNA"/>
</dbReference>
<evidence type="ECO:0000313" key="1">
    <source>
        <dbReference type="EMBL" id="KKU68346.1"/>
    </source>
</evidence>
<dbReference type="Proteomes" id="UP000034565">
    <property type="component" value="Unassembled WGS sequence"/>
</dbReference>
<gene>
    <name evidence="1" type="ORF">UX92_C0021G0008</name>
</gene>
<reference evidence="1 2" key="1">
    <citation type="journal article" date="2015" name="Nature">
        <title>rRNA introns, odd ribosomes, and small enigmatic genomes across a large radiation of phyla.</title>
        <authorList>
            <person name="Brown C.T."/>
            <person name="Hug L.A."/>
            <person name="Thomas B.C."/>
            <person name="Sharon I."/>
            <person name="Castelle C.J."/>
            <person name="Singh A."/>
            <person name="Wilkins M.J."/>
            <person name="Williams K.H."/>
            <person name="Banfield J.F."/>
        </authorList>
    </citation>
    <scope>NUCLEOTIDE SEQUENCE [LARGE SCALE GENOMIC DNA]</scope>
</reference>
<sequence length="137" mass="13890">MELLVVMGVLAVLAGGVVVIIDPADKINAANDAKVQNDIGQLASASQSYAASQNGFYPASTAQIVANGDLVRSPSAPTGYSAYTFTAAPGGCTGGSTCTSVVVTGQLKAKKYLGYATWRYDSTTGVSCPWSGSACKP</sequence>
<protein>
    <recommendedName>
        <fullName evidence="3">Type II secretion system protein</fullName>
    </recommendedName>
</protein>
<organism evidence="1 2">
    <name type="scientific">Candidatus Amesbacteria bacterium GW2011_GWA1_47_20</name>
    <dbReference type="NCBI Taxonomy" id="1618354"/>
    <lineage>
        <taxon>Bacteria</taxon>
        <taxon>Candidatus Amesiibacteriota</taxon>
    </lineage>
</organism>
<dbReference type="AlphaFoldDB" id="A0A0G1SG04"/>
<dbReference type="SUPFAM" id="SSF54523">
    <property type="entry name" value="Pili subunits"/>
    <property type="match status" value="1"/>
</dbReference>
<proteinExistence type="predicted"/>
<dbReference type="InterPro" id="IPR045584">
    <property type="entry name" value="Pilin-like"/>
</dbReference>